<dbReference type="Gene3D" id="3.10.470.10">
    <property type="entry name" value="Chromosomal protein MC1"/>
    <property type="match status" value="1"/>
</dbReference>
<gene>
    <name evidence="2" type="primary">IL-3A_495L</name>
    <name evidence="2" type="ORF">PBCVIL3A_495L</name>
</gene>
<organismHost>
    <name type="scientific">Chlorella</name>
    <dbReference type="NCBI Taxonomy" id="3071"/>
</organismHost>
<keyword evidence="1" id="KW-0238">DNA-binding</keyword>
<dbReference type="SUPFAM" id="SSF102875">
    <property type="entry name" value="Chromosomal protein MC1"/>
    <property type="match status" value="1"/>
</dbReference>
<organism evidence="2 3">
    <name type="scientific">Paramecium bursaria Chlorella virus IL3A</name>
    <name type="common">PBCV-IL3A</name>
    <dbReference type="NCBI Taxonomy" id="46019"/>
    <lineage>
        <taxon>Viruses</taxon>
        <taxon>Varidnaviria</taxon>
        <taxon>Bamfordvirae</taxon>
        <taxon>Nucleocytoviricota</taxon>
        <taxon>Megaviricetes</taxon>
        <taxon>Algavirales</taxon>
        <taxon>Phycodnaviridae</taxon>
        <taxon>Chlorovirus</taxon>
        <taxon>Chlorovirus illinoense</taxon>
    </lineage>
</organism>
<dbReference type="InterPro" id="IPR036620">
    <property type="entry name" value="MC1_sf"/>
</dbReference>
<dbReference type="Proteomes" id="UP000247091">
    <property type="component" value="Segment"/>
</dbReference>
<evidence type="ECO:0000256" key="1">
    <source>
        <dbReference type="ARBA" id="ARBA00023125"/>
    </source>
</evidence>
<sequence>MAPNGNKKTFILENAAGKAIGTFTGATPGVAAKKAATAGHTSIILRETGVHDRVRHYTGSVKKLSPPKEVMIAGKPVKIEKESKAKFVKVVHTDKKGKGSPKE</sequence>
<dbReference type="EMBL" id="JX997169">
    <property type="protein sequence ID" value="AGE53939.1"/>
    <property type="molecule type" value="Genomic_DNA"/>
</dbReference>
<evidence type="ECO:0000313" key="2">
    <source>
        <dbReference type="EMBL" id="AGE53939.1"/>
    </source>
</evidence>
<protein>
    <submittedName>
        <fullName evidence="2">Chromosomal protein MC1a</fullName>
    </submittedName>
</protein>
<accession>M1HUS6</accession>
<reference evidence="2 3" key="1">
    <citation type="submission" date="2012-10" db="EMBL/GenBank/DDBJ databases">
        <title>Towards defining the chloroviruses: a genomic journey through a genus of large DNA viruses.</title>
        <authorList>
            <person name="Jeanniard A."/>
            <person name="Dunigan D.D."/>
            <person name="Gurnon J.R."/>
            <person name="Agarkova I."/>
            <person name="Kang M."/>
            <person name="Vitek J."/>
            <person name="Duncan G."/>
            <person name="McClung O.W."/>
            <person name="Larsen M."/>
            <person name="Claverie J.-M."/>
            <person name="Van Etten J.L."/>
            <person name="Blanc G."/>
        </authorList>
    </citation>
    <scope>NUCLEOTIDE SEQUENCE [LARGE SCALE GENOMIC DNA]</scope>
</reference>
<proteinExistence type="predicted"/>
<name>M1HUS6_PBCVI</name>
<dbReference type="GO" id="GO:0042262">
    <property type="term" value="P:DNA protection"/>
    <property type="evidence" value="ECO:0007669"/>
    <property type="project" value="InterPro"/>
</dbReference>
<dbReference type="InterPro" id="IPR008674">
    <property type="entry name" value="MC1"/>
</dbReference>
<dbReference type="Pfam" id="PF05854">
    <property type="entry name" value="MC1"/>
    <property type="match status" value="1"/>
</dbReference>
<evidence type="ECO:0000313" key="3">
    <source>
        <dbReference type="Proteomes" id="UP000247091"/>
    </source>
</evidence>